<evidence type="ECO:0008006" key="3">
    <source>
        <dbReference type="Google" id="ProtNLM"/>
    </source>
</evidence>
<dbReference type="Gene3D" id="3.40.50.300">
    <property type="entry name" value="P-loop containing nucleotide triphosphate hydrolases"/>
    <property type="match status" value="1"/>
</dbReference>
<proteinExistence type="predicted"/>
<dbReference type="Proteomes" id="UP000192251">
    <property type="component" value="Chromosome"/>
</dbReference>
<organism evidence="1 2">
    <name type="scientific">Kitasatospora albolonga</name>
    <dbReference type="NCBI Taxonomy" id="68173"/>
    <lineage>
        <taxon>Bacteria</taxon>
        <taxon>Bacillati</taxon>
        <taxon>Actinomycetota</taxon>
        <taxon>Actinomycetes</taxon>
        <taxon>Kitasatosporales</taxon>
        <taxon>Streptomycetaceae</taxon>
        <taxon>Kitasatospora</taxon>
    </lineage>
</organism>
<dbReference type="SUPFAM" id="SSF53795">
    <property type="entry name" value="PEP carboxykinase-like"/>
    <property type="match status" value="1"/>
</dbReference>
<sequence length="296" mass="31023">MSPAAVATGHLTAALELPPGLDPCQALTAADRLPGGWSLSPLSVGGEPCPVVGVTVTDTAPETTVSGSRVQLSLTQRAARSATLAYTTYTALERARQERHMLTLHANAAVTPSGRGVLLLGNKGAGKTSVTLALGERGFTHAGDDLSVLAEDGSGELLLLPGKATATVRPKDARRWQDPKPVIGLAPFLRRPVSLAAVVRLTVHPDVPSAVLVPATPFSANEQLRLHEALARCISGIPTPLTGPGGAPYGPVWPLDTPRLARWRTHLVARLEQRPYTYAYAPDAGSAADLITREYA</sequence>
<evidence type="ECO:0000313" key="1">
    <source>
        <dbReference type="EMBL" id="ARF73053.1"/>
    </source>
</evidence>
<dbReference type="EMBL" id="CP020563">
    <property type="protein sequence ID" value="ARF73053.1"/>
    <property type="molecule type" value="Genomic_DNA"/>
</dbReference>
<keyword evidence="2" id="KW-1185">Reference proteome</keyword>
<gene>
    <name evidence="1" type="ORF">B7C62_12840</name>
</gene>
<dbReference type="KEGG" id="kab:B7C62_12840"/>
<protein>
    <recommendedName>
        <fullName evidence="3">Serine kinase</fullName>
    </recommendedName>
</protein>
<dbReference type="InterPro" id="IPR027417">
    <property type="entry name" value="P-loop_NTPase"/>
</dbReference>
<dbReference type="RefSeq" id="WP_084746852.1">
    <property type="nucleotide sequence ID" value="NZ_CP020563.1"/>
</dbReference>
<accession>A0ABC8BTI9</accession>
<dbReference type="AlphaFoldDB" id="A0ABC8BTI9"/>
<evidence type="ECO:0000313" key="2">
    <source>
        <dbReference type="Proteomes" id="UP000192251"/>
    </source>
</evidence>
<reference evidence="1 2" key="1">
    <citation type="submission" date="2017-04" db="EMBL/GenBank/DDBJ databases">
        <title>The complete genome sequence of Streptomyces albolongus YIM 101047, the producer of novel bafilomycins and novel odoriferous sesquiterpenoids.</title>
        <authorList>
            <person name="Yin M."/>
            <person name="Jiang Y."/>
        </authorList>
    </citation>
    <scope>NUCLEOTIDE SEQUENCE [LARGE SCALE GENOMIC DNA]</scope>
    <source>
        <strain evidence="1 2">YIM 101047</strain>
    </source>
</reference>
<name>A0ABC8BTI9_9ACTN</name>